<evidence type="ECO:0000259" key="3">
    <source>
        <dbReference type="Pfam" id="PF20241"/>
    </source>
</evidence>
<feature type="domain" description="DUF6598" evidence="3">
    <location>
        <begin position="221"/>
        <end position="314"/>
    </location>
</feature>
<dbReference type="EMBL" id="PQIB02000013">
    <property type="protein sequence ID" value="RLM74743.1"/>
    <property type="molecule type" value="Genomic_DNA"/>
</dbReference>
<protein>
    <recommendedName>
        <fullName evidence="3">DUF6598 domain-containing protein</fullName>
    </recommendedName>
</protein>
<feature type="transmembrane region" description="Helical" evidence="2">
    <location>
        <begin position="6"/>
        <end position="28"/>
    </location>
</feature>
<dbReference type="Proteomes" id="UP000275267">
    <property type="component" value="Unassembled WGS sequence"/>
</dbReference>
<dbReference type="InterPro" id="IPR046533">
    <property type="entry name" value="DUF6598"/>
</dbReference>
<accession>A0A3L6QAW4</accession>
<evidence type="ECO:0000256" key="1">
    <source>
        <dbReference type="SAM" id="MobiDB-lite"/>
    </source>
</evidence>
<comment type="caution">
    <text evidence="4">The sequence shown here is derived from an EMBL/GenBank/DDBJ whole genome shotgun (WGS) entry which is preliminary data.</text>
</comment>
<proteinExistence type="predicted"/>
<sequence>MNWFQAAQPALLCVAPGVIGLVAIHWLWNGEDGDGTNQLMGKVWNWNNMCGTKLKKFDGWVLRTTNEDGNGGEDDAAALPEDHEGSPEDGYGGEEDVAAPLEEEDGDQDDRGAALEDGDDDIQPLGLRAVQLLAIRAINGYDSRLGRCIYRQHERERQESCSPEGMVDSVTRAGNTTTTGDEGKDYDVCGFPIRVDWDVCSDDGGWEPEEYTQTIYCLAPCRKVEITYLVIPNAIETNVEFKLKLKDLGSARSRAMYGKIKASTADYGNKSVHLFSCERGRSWSVPSGPTSILPLSPAVIALPYRRQLQLHIEVDLVVITIFDS</sequence>
<evidence type="ECO:0000313" key="4">
    <source>
        <dbReference type="EMBL" id="RLM74743.1"/>
    </source>
</evidence>
<feature type="region of interest" description="Disordered" evidence="1">
    <location>
        <begin position="159"/>
        <end position="179"/>
    </location>
</feature>
<reference evidence="5" key="1">
    <citation type="journal article" date="2019" name="Nat. Commun.">
        <title>The genome of broomcorn millet.</title>
        <authorList>
            <person name="Zou C."/>
            <person name="Miki D."/>
            <person name="Li D."/>
            <person name="Tang Q."/>
            <person name="Xiao L."/>
            <person name="Rajput S."/>
            <person name="Deng P."/>
            <person name="Jia W."/>
            <person name="Huang R."/>
            <person name="Zhang M."/>
            <person name="Sun Y."/>
            <person name="Hu J."/>
            <person name="Fu X."/>
            <person name="Schnable P.S."/>
            <person name="Li F."/>
            <person name="Zhang H."/>
            <person name="Feng B."/>
            <person name="Zhu X."/>
            <person name="Liu R."/>
            <person name="Schnable J.C."/>
            <person name="Zhu J.-K."/>
            <person name="Zhang H."/>
        </authorList>
    </citation>
    <scope>NUCLEOTIDE SEQUENCE [LARGE SCALE GENOMIC DNA]</scope>
</reference>
<evidence type="ECO:0000313" key="5">
    <source>
        <dbReference type="Proteomes" id="UP000275267"/>
    </source>
</evidence>
<keyword evidence="2" id="KW-1133">Transmembrane helix</keyword>
<dbReference type="OrthoDB" id="670781at2759"/>
<dbReference type="Pfam" id="PF20241">
    <property type="entry name" value="DUF6598"/>
    <property type="match status" value="1"/>
</dbReference>
<keyword evidence="2" id="KW-0812">Transmembrane</keyword>
<name>A0A3L6QAW4_PANMI</name>
<feature type="region of interest" description="Disordered" evidence="1">
    <location>
        <begin position="65"/>
        <end position="95"/>
    </location>
</feature>
<evidence type="ECO:0000256" key="2">
    <source>
        <dbReference type="SAM" id="Phobius"/>
    </source>
</evidence>
<gene>
    <name evidence="4" type="ORF">C2845_PM15G21160</name>
</gene>
<keyword evidence="2" id="KW-0472">Membrane</keyword>
<keyword evidence="5" id="KW-1185">Reference proteome</keyword>
<dbReference type="AlphaFoldDB" id="A0A3L6QAW4"/>
<organism evidence="4 5">
    <name type="scientific">Panicum miliaceum</name>
    <name type="common">Proso millet</name>
    <name type="synonym">Broomcorn millet</name>
    <dbReference type="NCBI Taxonomy" id="4540"/>
    <lineage>
        <taxon>Eukaryota</taxon>
        <taxon>Viridiplantae</taxon>
        <taxon>Streptophyta</taxon>
        <taxon>Embryophyta</taxon>
        <taxon>Tracheophyta</taxon>
        <taxon>Spermatophyta</taxon>
        <taxon>Magnoliopsida</taxon>
        <taxon>Liliopsida</taxon>
        <taxon>Poales</taxon>
        <taxon>Poaceae</taxon>
        <taxon>PACMAD clade</taxon>
        <taxon>Panicoideae</taxon>
        <taxon>Panicodae</taxon>
        <taxon>Paniceae</taxon>
        <taxon>Panicinae</taxon>
        <taxon>Panicum</taxon>
        <taxon>Panicum sect. Panicum</taxon>
    </lineage>
</organism>
<dbReference type="STRING" id="4540.A0A3L6QAW4"/>